<accession>A0A8H4A624</accession>
<dbReference type="Proteomes" id="UP000439903">
    <property type="component" value="Unassembled WGS sequence"/>
</dbReference>
<organism evidence="1 2">
    <name type="scientific">Gigaspora margarita</name>
    <dbReference type="NCBI Taxonomy" id="4874"/>
    <lineage>
        <taxon>Eukaryota</taxon>
        <taxon>Fungi</taxon>
        <taxon>Fungi incertae sedis</taxon>
        <taxon>Mucoromycota</taxon>
        <taxon>Glomeromycotina</taxon>
        <taxon>Glomeromycetes</taxon>
        <taxon>Diversisporales</taxon>
        <taxon>Gigasporaceae</taxon>
        <taxon>Gigaspora</taxon>
    </lineage>
</organism>
<dbReference type="AlphaFoldDB" id="A0A8H4A624"/>
<proteinExistence type="predicted"/>
<evidence type="ECO:0000313" key="1">
    <source>
        <dbReference type="EMBL" id="KAF0442085.1"/>
    </source>
</evidence>
<dbReference type="OrthoDB" id="9922773at2759"/>
<keyword evidence="1" id="KW-0808">Transferase</keyword>
<protein>
    <submittedName>
        <fullName evidence="1">Putative Non-specific protein-tyrosine kinase</fullName>
    </submittedName>
</protein>
<dbReference type="Gene3D" id="1.25.40.10">
    <property type="entry name" value="Tetratricopeptide repeat domain"/>
    <property type="match status" value="1"/>
</dbReference>
<reference evidence="1 2" key="1">
    <citation type="journal article" date="2019" name="Environ. Microbiol.">
        <title>At the nexus of three kingdoms: the genome of the mycorrhizal fungus Gigaspora margarita provides insights into plant, endobacterial and fungal interactions.</title>
        <authorList>
            <person name="Venice F."/>
            <person name="Ghignone S."/>
            <person name="Salvioli di Fossalunga A."/>
            <person name="Amselem J."/>
            <person name="Novero M."/>
            <person name="Xianan X."/>
            <person name="Sedzielewska Toro K."/>
            <person name="Morin E."/>
            <person name="Lipzen A."/>
            <person name="Grigoriev I.V."/>
            <person name="Henrissat B."/>
            <person name="Martin F.M."/>
            <person name="Bonfante P."/>
        </authorList>
    </citation>
    <scope>NUCLEOTIDE SEQUENCE [LARGE SCALE GENOMIC DNA]</scope>
    <source>
        <strain evidence="1 2">BEG34</strain>
    </source>
</reference>
<keyword evidence="1" id="KW-0829">Tyrosine-protein kinase</keyword>
<dbReference type="EMBL" id="WTPW01001329">
    <property type="protein sequence ID" value="KAF0442085.1"/>
    <property type="molecule type" value="Genomic_DNA"/>
</dbReference>
<keyword evidence="2" id="KW-1185">Reference proteome</keyword>
<dbReference type="GO" id="GO:0004713">
    <property type="term" value="F:protein tyrosine kinase activity"/>
    <property type="evidence" value="ECO:0007669"/>
    <property type="project" value="UniProtKB-KW"/>
</dbReference>
<gene>
    <name evidence="1" type="ORF">F8M41_003701</name>
</gene>
<evidence type="ECO:0000313" key="2">
    <source>
        <dbReference type="Proteomes" id="UP000439903"/>
    </source>
</evidence>
<name>A0A8H4A624_GIGMA</name>
<dbReference type="InterPro" id="IPR011990">
    <property type="entry name" value="TPR-like_helical_dom_sf"/>
</dbReference>
<comment type="caution">
    <text evidence="1">The sequence shown here is derived from an EMBL/GenBank/DDBJ whole genome shotgun (WGS) entry which is preliminary data.</text>
</comment>
<sequence length="178" mass="20692">MDSERLCDFSYKYKFDIGVKKDAKKAFKYYMRAAELENPDAMHDVGCAEAMCSGEIFEVQSVGSENRSLLRTSKSPDHINPELKRILDDERFKLSWIDYNGFKNINEKEKRGFATVYYACWFDRINSARKYGALKVIRDSNENEREFIQTLSATIAPANQISDESNKIIKETMRIQIK</sequence>
<keyword evidence="1" id="KW-0418">Kinase</keyword>
<dbReference type="SUPFAM" id="SSF81901">
    <property type="entry name" value="HCP-like"/>
    <property type="match status" value="1"/>
</dbReference>